<feature type="non-terminal residue" evidence="1">
    <location>
        <position position="85"/>
    </location>
</feature>
<dbReference type="AlphaFoldDB" id="A0A392S1S0"/>
<proteinExistence type="predicted"/>
<evidence type="ECO:0000313" key="2">
    <source>
        <dbReference type="Proteomes" id="UP000265520"/>
    </source>
</evidence>
<evidence type="ECO:0000313" key="1">
    <source>
        <dbReference type="EMBL" id="MCI42264.1"/>
    </source>
</evidence>
<accession>A0A392S1S0</accession>
<keyword evidence="2" id="KW-1185">Reference proteome</keyword>
<organism evidence="1 2">
    <name type="scientific">Trifolium medium</name>
    <dbReference type="NCBI Taxonomy" id="97028"/>
    <lineage>
        <taxon>Eukaryota</taxon>
        <taxon>Viridiplantae</taxon>
        <taxon>Streptophyta</taxon>
        <taxon>Embryophyta</taxon>
        <taxon>Tracheophyta</taxon>
        <taxon>Spermatophyta</taxon>
        <taxon>Magnoliopsida</taxon>
        <taxon>eudicotyledons</taxon>
        <taxon>Gunneridae</taxon>
        <taxon>Pentapetalae</taxon>
        <taxon>rosids</taxon>
        <taxon>fabids</taxon>
        <taxon>Fabales</taxon>
        <taxon>Fabaceae</taxon>
        <taxon>Papilionoideae</taxon>
        <taxon>50 kb inversion clade</taxon>
        <taxon>NPAAA clade</taxon>
        <taxon>Hologalegina</taxon>
        <taxon>IRL clade</taxon>
        <taxon>Trifolieae</taxon>
        <taxon>Trifolium</taxon>
    </lineage>
</organism>
<reference evidence="1 2" key="1">
    <citation type="journal article" date="2018" name="Front. Plant Sci.">
        <title>Red Clover (Trifolium pratense) and Zigzag Clover (T. medium) - A Picture of Genomic Similarities and Differences.</title>
        <authorList>
            <person name="Dluhosova J."/>
            <person name="Istvanek J."/>
            <person name="Nedelnik J."/>
            <person name="Repkova J."/>
        </authorList>
    </citation>
    <scope>NUCLEOTIDE SEQUENCE [LARGE SCALE GENOMIC DNA]</scope>
    <source>
        <strain evidence="2">cv. 10/8</strain>
        <tissue evidence="1">Leaf</tissue>
    </source>
</reference>
<sequence>MDVYSAADRLQILPRGIKFKRSFKAYTDTKKLFSFVQAPPGYQEIKAKLLRLCADSHEEFNHPKPLWKNKEFFIQLPFKLNEDVN</sequence>
<comment type="caution">
    <text evidence="1">The sequence shown here is derived from an EMBL/GenBank/DDBJ whole genome shotgun (WGS) entry which is preliminary data.</text>
</comment>
<dbReference type="Proteomes" id="UP000265520">
    <property type="component" value="Unassembled WGS sequence"/>
</dbReference>
<name>A0A392S1S0_9FABA</name>
<protein>
    <submittedName>
        <fullName evidence="1">Polyprotein-like</fullName>
    </submittedName>
</protein>
<dbReference type="EMBL" id="LXQA010302278">
    <property type="protein sequence ID" value="MCI42264.1"/>
    <property type="molecule type" value="Genomic_DNA"/>
</dbReference>